<dbReference type="RefSeq" id="WP_285574717.1">
    <property type="nucleotide sequence ID" value="NZ_BSTK01000006.1"/>
</dbReference>
<dbReference type="AlphaFoldDB" id="A0A9W6W189"/>
<comment type="caution">
    <text evidence="1">The sequence shown here is derived from an EMBL/GenBank/DDBJ whole genome shotgun (WGS) entry which is preliminary data.</text>
</comment>
<protein>
    <submittedName>
        <fullName evidence="1">Uncharacterized protein</fullName>
    </submittedName>
</protein>
<accession>A0A9W6W189</accession>
<evidence type="ECO:0000313" key="1">
    <source>
        <dbReference type="EMBL" id="GLY86542.1"/>
    </source>
</evidence>
<sequence>MLRIAGILLAGTGAAHFAAPQVFDPISKAAFPDDTRQWTYRNGAIEVALGLALTTKKTRLLGLAGTAGYAGWLASRVRANRGASQ</sequence>
<dbReference type="Proteomes" id="UP001165074">
    <property type="component" value="Unassembled WGS sequence"/>
</dbReference>
<keyword evidence="2" id="KW-1185">Reference proteome</keyword>
<name>A0A9W6W189_9ACTN</name>
<organism evidence="1 2">
    <name type="scientific">Actinoallomurus iriomotensis</name>
    <dbReference type="NCBI Taxonomy" id="478107"/>
    <lineage>
        <taxon>Bacteria</taxon>
        <taxon>Bacillati</taxon>
        <taxon>Actinomycetota</taxon>
        <taxon>Actinomycetes</taxon>
        <taxon>Streptosporangiales</taxon>
        <taxon>Thermomonosporaceae</taxon>
        <taxon>Actinoallomurus</taxon>
    </lineage>
</organism>
<dbReference type="EMBL" id="BSTK01000006">
    <property type="protein sequence ID" value="GLY86542.1"/>
    <property type="molecule type" value="Genomic_DNA"/>
</dbReference>
<reference evidence="1" key="1">
    <citation type="submission" date="2023-03" db="EMBL/GenBank/DDBJ databases">
        <title>Actinoallomurus iriomotensis NBRC 103684.</title>
        <authorList>
            <person name="Ichikawa N."/>
            <person name="Sato H."/>
            <person name="Tonouchi N."/>
        </authorList>
    </citation>
    <scope>NUCLEOTIDE SEQUENCE</scope>
    <source>
        <strain evidence="1">NBRC 103684</strain>
    </source>
</reference>
<evidence type="ECO:0000313" key="2">
    <source>
        <dbReference type="Proteomes" id="UP001165074"/>
    </source>
</evidence>
<proteinExistence type="predicted"/>
<gene>
    <name evidence="1" type="ORF">Airi02_044710</name>
</gene>